<dbReference type="Proteomes" id="UP001589628">
    <property type="component" value="Unassembled WGS sequence"/>
</dbReference>
<keyword evidence="4 9" id="KW-0997">Cell inner membrane</keyword>
<dbReference type="RefSeq" id="WP_245593643.1">
    <property type="nucleotide sequence ID" value="NZ_JBHLZN010000002.1"/>
</dbReference>
<comment type="caution">
    <text evidence="11">The sequence shown here is derived from an EMBL/GenBank/DDBJ whole genome shotgun (WGS) entry which is preliminary data.</text>
</comment>
<dbReference type="InterPro" id="IPR007387">
    <property type="entry name" value="TRAP_DctQ"/>
</dbReference>
<organism evidence="11 12">
    <name type="scientific">Balneatrix alpica</name>
    <dbReference type="NCBI Taxonomy" id="75684"/>
    <lineage>
        <taxon>Bacteria</taxon>
        <taxon>Pseudomonadati</taxon>
        <taxon>Pseudomonadota</taxon>
        <taxon>Gammaproteobacteria</taxon>
        <taxon>Oceanospirillales</taxon>
        <taxon>Balneatrichaceae</taxon>
        <taxon>Balneatrix</taxon>
    </lineage>
</organism>
<evidence type="ECO:0000256" key="9">
    <source>
        <dbReference type="RuleBase" id="RU369079"/>
    </source>
</evidence>
<feature type="transmembrane region" description="Helical" evidence="9">
    <location>
        <begin position="140"/>
        <end position="159"/>
    </location>
</feature>
<name>A0ABV5ZA10_9GAMM</name>
<keyword evidence="2 9" id="KW-0813">Transport</keyword>
<keyword evidence="6 9" id="KW-1133">Transmembrane helix</keyword>
<accession>A0ABV5ZA10</accession>
<evidence type="ECO:0000256" key="6">
    <source>
        <dbReference type="ARBA" id="ARBA00022989"/>
    </source>
</evidence>
<evidence type="ECO:0000256" key="3">
    <source>
        <dbReference type="ARBA" id="ARBA00022475"/>
    </source>
</evidence>
<keyword evidence="5 9" id="KW-0812">Transmembrane</keyword>
<evidence type="ECO:0000256" key="1">
    <source>
        <dbReference type="ARBA" id="ARBA00004429"/>
    </source>
</evidence>
<gene>
    <name evidence="11" type="ORF">ACFFLH_06745</name>
</gene>
<feature type="transmembrane region" description="Helical" evidence="9">
    <location>
        <begin position="61"/>
        <end position="77"/>
    </location>
</feature>
<dbReference type="PANTHER" id="PTHR35011:SF4">
    <property type="entry name" value="SLL1102 PROTEIN"/>
    <property type="match status" value="1"/>
</dbReference>
<keyword evidence="3" id="KW-1003">Cell membrane</keyword>
<feature type="transmembrane region" description="Helical" evidence="9">
    <location>
        <begin position="28"/>
        <end position="49"/>
    </location>
</feature>
<evidence type="ECO:0000313" key="11">
    <source>
        <dbReference type="EMBL" id="MFB9886102.1"/>
    </source>
</evidence>
<reference evidence="11 12" key="1">
    <citation type="submission" date="2024-09" db="EMBL/GenBank/DDBJ databases">
        <authorList>
            <person name="Sun Q."/>
            <person name="Mori K."/>
        </authorList>
    </citation>
    <scope>NUCLEOTIDE SEQUENCE [LARGE SCALE GENOMIC DNA]</scope>
    <source>
        <strain evidence="11 12">ATCC 51285</strain>
    </source>
</reference>
<evidence type="ECO:0000256" key="7">
    <source>
        <dbReference type="ARBA" id="ARBA00023136"/>
    </source>
</evidence>
<comment type="function">
    <text evidence="9">Part of the tripartite ATP-independent periplasmic (TRAP) transport system.</text>
</comment>
<evidence type="ECO:0000256" key="5">
    <source>
        <dbReference type="ARBA" id="ARBA00022692"/>
    </source>
</evidence>
<evidence type="ECO:0000256" key="2">
    <source>
        <dbReference type="ARBA" id="ARBA00022448"/>
    </source>
</evidence>
<evidence type="ECO:0000256" key="4">
    <source>
        <dbReference type="ARBA" id="ARBA00022519"/>
    </source>
</evidence>
<comment type="similarity">
    <text evidence="8 9">Belongs to the TRAP transporter small permease family.</text>
</comment>
<comment type="subcellular location">
    <subcellularLocation>
        <location evidence="1 9">Cell inner membrane</location>
        <topology evidence="1 9">Multi-pass membrane protein</topology>
    </subcellularLocation>
</comment>
<proteinExistence type="inferred from homology"/>
<dbReference type="PANTHER" id="PTHR35011">
    <property type="entry name" value="2,3-DIKETO-L-GULONATE TRAP TRANSPORTER SMALL PERMEASE PROTEIN YIAM"/>
    <property type="match status" value="1"/>
</dbReference>
<protein>
    <recommendedName>
        <fullName evidence="9">TRAP transporter small permease protein</fullName>
    </recommendedName>
</protein>
<evidence type="ECO:0000259" key="10">
    <source>
        <dbReference type="Pfam" id="PF04290"/>
    </source>
</evidence>
<feature type="domain" description="Tripartite ATP-independent periplasmic transporters DctQ component" evidence="10">
    <location>
        <begin position="36"/>
        <end position="169"/>
    </location>
</feature>
<keyword evidence="7 9" id="KW-0472">Membrane</keyword>
<dbReference type="EMBL" id="JBHLZN010000002">
    <property type="protein sequence ID" value="MFB9886102.1"/>
    <property type="molecule type" value="Genomic_DNA"/>
</dbReference>
<keyword evidence="12" id="KW-1185">Reference proteome</keyword>
<sequence length="185" mass="20798">MTIMNNENKSLTMLVNAIDQFSEWTGRCISWLTLGMVVVTFIIVVMRYLFNVGNVALQESVVYMHSFVFLLGAAYTLKHDGHVRVDIFYRPLSEKGKAIVNLIGNLVLLMPVSIFILWMSWDYVAASWSIFEGSQESGGIPARFILKSALIAMPAMMILQGIAEFLRDILVLSGKAHLVQEEHVL</sequence>
<dbReference type="InterPro" id="IPR055348">
    <property type="entry name" value="DctQ"/>
</dbReference>
<evidence type="ECO:0000256" key="8">
    <source>
        <dbReference type="ARBA" id="ARBA00038436"/>
    </source>
</evidence>
<comment type="subunit">
    <text evidence="9">The complex comprises the extracytoplasmic solute receptor protein and the two transmembrane proteins.</text>
</comment>
<feature type="transmembrane region" description="Helical" evidence="9">
    <location>
        <begin position="98"/>
        <end position="120"/>
    </location>
</feature>
<evidence type="ECO:0000313" key="12">
    <source>
        <dbReference type="Proteomes" id="UP001589628"/>
    </source>
</evidence>
<dbReference type="Pfam" id="PF04290">
    <property type="entry name" value="DctQ"/>
    <property type="match status" value="1"/>
</dbReference>